<feature type="domain" description="Superoxide dismutase copper/zinc binding" evidence="2">
    <location>
        <begin position="50"/>
        <end position="193"/>
    </location>
</feature>
<dbReference type="GO" id="GO:0005507">
    <property type="term" value="F:copper ion binding"/>
    <property type="evidence" value="ECO:0007669"/>
    <property type="project" value="InterPro"/>
</dbReference>
<dbReference type="EMBL" id="ANNX02000052">
    <property type="protein sequence ID" value="KYC35359.1"/>
    <property type="molecule type" value="Genomic_DNA"/>
</dbReference>
<reference evidence="3 4" key="1">
    <citation type="journal article" date="2013" name="Genome Biol. Evol.">
        <title>Genomes of Stigonematalean cyanobacteria (subsection V) and the evolution of oxygenic photosynthesis from prokaryotes to plastids.</title>
        <authorList>
            <person name="Dagan T."/>
            <person name="Roettger M."/>
            <person name="Stucken K."/>
            <person name="Landan G."/>
            <person name="Koch R."/>
            <person name="Major P."/>
            <person name="Gould S.B."/>
            <person name="Goremykin V.V."/>
            <person name="Rippka R."/>
            <person name="Tandeau de Marsac N."/>
            <person name="Gugger M."/>
            <person name="Lockhart P.J."/>
            <person name="Allen J.F."/>
            <person name="Brune I."/>
            <person name="Maus I."/>
            <person name="Puhler A."/>
            <person name="Martin W.F."/>
        </authorList>
    </citation>
    <scope>NUCLEOTIDE SEQUENCE [LARGE SCALE GENOMIC DNA]</scope>
    <source>
        <strain evidence="3 4">PCC 7110</strain>
    </source>
</reference>
<dbReference type="AlphaFoldDB" id="A0A139WSG0"/>
<organism evidence="3 4">
    <name type="scientific">Scytonema hofmannii PCC 7110</name>
    <dbReference type="NCBI Taxonomy" id="128403"/>
    <lineage>
        <taxon>Bacteria</taxon>
        <taxon>Bacillati</taxon>
        <taxon>Cyanobacteriota</taxon>
        <taxon>Cyanophyceae</taxon>
        <taxon>Nostocales</taxon>
        <taxon>Scytonemataceae</taxon>
        <taxon>Scytonema</taxon>
    </lineage>
</organism>
<dbReference type="Proteomes" id="UP000076925">
    <property type="component" value="Unassembled WGS sequence"/>
</dbReference>
<dbReference type="Pfam" id="PF00080">
    <property type="entry name" value="Sod_Cu"/>
    <property type="match status" value="1"/>
</dbReference>
<dbReference type="RefSeq" id="WP_026134880.1">
    <property type="nucleotide sequence ID" value="NZ_KQ976354.1"/>
</dbReference>
<name>A0A139WSG0_9CYAN</name>
<evidence type="ECO:0000313" key="3">
    <source>
        <dbReference type="EMBL" id="KYC35359.1"/>
    </source>
</evidence>
<comment type="similarity">
    <text evidence="1">Belongs to the Cu-Zn superoxide dismutase family.</text>
</comment>
<dbReference type="GO" id="GO:0006801">
    <property type="term" value="P:superoxide metabolic process"/>
    <property type="evidence" value="ECO:0007669"/>
    <property type="project" value="InterPro"/>
</dbReference>
<evidence type="ECO:0000259" key="2">
    <source>
        <dbReference type="Pfam" id="PF00080"/>
    </source>
</evidence>
<evidence type="ECO:0000313" key="4">
    <source>
        <dbReference type="Proteomes" id="UP000076925"/>
    </source>
</evidence>
<dbReference type="InterPro" id="IPR024134">
    <property type="entry name" value="SOD_Cu/Zn_/chaperone"/>
</dbReference>
<protein>
    <submittedName>
        <fullName evidence="3">Superoxide dismutase</fullName>
    </submittedName>
</protein>
<accession>A0A139WSG0</accession>
<dbReference type="Gene3D" id="2.60.40.200">
    <property type="entry name" value="Superoxide dismutase, copper/zinc binding domain"/>
    <property type="match status" value="1"/>
</dbReference>
<dbReference type="InterPro" id="IPR001424">
    <property type="entry name" value="SOD_Cu_Zn_dom"/>
</dbReference>
<dbReference type="InterPro" id="IPR036423">
    <property type="entry name" value="SOD-like_Cu/Zn_dom_sf"/>
</dbReference>
<evidence type="ECO:0000256" key="1">
    <source>
        <dbReference type="ARBA" id="ARBA00010457"/>
    </source>
</evidence>
<dbReference type="PANTHER" id="PTHR10003">
    <property type="entry name" value="SUPEROXIDE DISMUTASE CU-ZN -RELATED"/>
    <property type="match status" value="1"/>
</dbReference>
<comment type="caution">
    <text evidence="3">The sequence shown here is derived from an EMBL/GenBank/DDBJ whole genome shotgun (WGS) entry which is preliminary data.</text>
</comment>
<dbReference type="SUPFAM" id="SSF49329">
    <property type="entry name" value="Cu,Zn superoxide dismutase-like"/>
    <property type="match status" value="1"/>
</dbReference>
<gene>
    <name evidence="3" type="ORF">WA1_08885</name>
</gene>
<keyword evidence="4" id="KW-1185">Reference proteome</keyword>
<dbReference type="OrthoDB" id="9792957at2"/>
<sequence>MKIKFLPIKSLFVLGLTLGLIIIGKLIVAQPSMAQSLPVAQTYIEGTNITGTLLFKERKDGSVQIKGEIQGDPAILTPGLHGLHVHSVGVCDPNAQPAFSTSGGHFDPGPFTSEVPVEANHPYHLGDLPNLMVDEHGYAKYNAITSRVTLRESPVSVFDDNGSAIIIHQLQDLQQAEGLAAQAGGGRIACGVVTYDSQGYGV</sequence>
<proteinExistence type="inferred from homology"/>
<dbReference type="STRING" id="128403.WA1_08885"/>